<evidence type="ECO:0000259" key="5">
    <source>
        <dbReference type="PROSITE" id="PS50235"/>
    </source>
</evidence>
<feature type="region of interest" description="Disordered" evidence="3">
    <location>
        <begin position="919"/>
        <end position="957"/>
    </location>
</feature>
<dbReference type="PROSITE" id="PS51283">
    <property type="entry name" value="DUSP"/>
    <property type="match status" value="1"/>
</dbReference>
<dbReference type="Gene3D" id="3.30.2230.10">
    <property type="entry name" value="DUSP-like"/>
    <property type="match status" value="1"/>
</dbReference>
<sequence length="1004" mass="117216">MYKMKGNFYPPMGGWLDGDDDDSNWEQYKRWASIWLEKEPSINEKWYFVKSDWLSSFRMWLNSDKEDPEPGPIDISGILGPDDDLLGAPHRRDIEAIPENFFQVLSKRFTIKDNETAKFRHVVANKDSSTPKFMVERKLMPVYLAHSRDCMKWDPYKISREDRICKYCIDDEILLLLYICASYMFLKIGNVFSILWPSSVGSSRDGGHHLWKIEKYLRTHFEIDRLLPVRNHHYWCEEQDIWECLTNKHEKADQIYDVDGRPRVFMVEPQNPDGTWPLDMPRLPSQPQKRVGTKIMGRWGYETLDKIRGGCVGKHGSHPGLISFQSYQNSCYMTSVIVQLAQIPSLRDYYLTDTYLKELNVDNPLGRKGRFAKEFGLLKEMAKYNPDYTFCNMNDCHEFLLFLLDGLHEDCNRVVNKPYVELPETAGRPDKAVEYYKKRNDSHIVDIFSSLIKGTINCGVCGNTSVNFEPTPCLSIPIPIDDFVMRKMSFRALDQTKPMQLFRTPINQLMTLEEIKMKIAKQLGRTKETRLYHNYEDEPNPVVKMFGREGHLPICVLETPPPPGDESLVDVRIDITVPNVDSKKAWTNWMWGETSRFFVPFFVRIQKTATYDQVYEAIMEGFGDRIVIPPESDEWWVWQSPEDDKEEEEIRKTYCTYPSSVYTKTDLTNKKNRWTKNGKHYLFRMYKKAAFDEGLPNHDKAQEVFMNGEPLTLEFHPLYARKYLIDKIYQTPNATESVNWKYADPPRATKSLYECLDEFHKNEKLDSLNSWFCSSCKDHTDSFKSSGFWSVPNYLIIHLKRFMFKPPSEATVRINGSVNRDDKKINSLVTFPEFGLDLDPYMIDPDHVKGSAMYDLIGLINHDGKTSRAGHYLSFVKYTEDQYWYSFNDDMIQPADPCMLQTRGAYLLLFKRRGVEDLKFTEPEGGATEPENPAPSDDEMEKPKESFSGRTQRYMTSPLSMAIDRPSQGMGMPSFLEMNPNEFSEDLLEMYEPDFTPMSRYEKY</sequence>
<keyword evidence="4" id="KW-0472">Membrane</keyword>
<dbReference type="InterPro" id="IPR038765">
    <property type="entry name" value="Papain-like_cys_pep_sf"/>
</dbReference>
<reference evidence="7" key="1">
    <citation type="journal article" date="2021" name="Sci. Adv.">
        <title>The American lobster genome reveals insights on longevity, neural, and immune adaptations.</title>
        <authorList>
            <person name="Polinski J.M."/>
            <person name="Zimin A.V."/>
            <person name="Clark K.F."/>
            <person name="Kohn A.B."/>
            <person name="Sadowski N."/>
            <person name="Timp W."/>
            <person name="Ptitsyn A."/>
            <person name="Khanna P."/>
            <person name="Romanova D.Y."/>
            <person name="Williams P."/>
            <person name="Greenwood S.J."/>
            <person name="Moroz L.L."/>
            <person name="Walt D.R."/>
            <person name="Bodnar A.G."/>
        </authorList>
    </citation>
    <scope>NUCLEOTIDE SEQUENCE</scope>
    <source>
        <strain evidence="7">GMGI-L3</strain>
    </source>
</reference>
<name>A0A8J5K2A8_HOMAM</name>
<dbReference type="Proteomes" id="UP000747542">
    <property type="component" value="Unassembled WGS sequence"/>
</dbReference>
<feature type="transmembrane region" description="Helical" evidence="4">
    <location>
        <begin position="173"/>
        <end position="196"/>
    </location>
</feature>
<dbReference type="AlphaFoldDB" id="A0A8J5K2A8"/>
<dbReference type="SUPFAM" id="SSF54001">
    <property type="entry name" value="Cysteine proteinases"/>
    <property type="match status" value="1"/>
</dbReference>
<dbReference type="EMBL" id="JAHLQT010022636">
    <property type="protein sequence ID" value="KAG7166203.1"/>
    <property type="molecule type" value="Genomic_DNA"/>
</dbReference>
<dbReference type="PANTHER" id="PTHR21646">
    <property type="entry name" value="UBIQUITIN CARBOXYL-TERMINAL HYDROLASE"/>
    <property type="match status" value="1"/>
</dbReference>
<dbReference type="InterPro" id="IPR018200">
    <property type="entry name" value="USP_CS"/>
</dbReference>
<evidence type="ECO:0000313" key="7">
    <source>
        <dbReference type="EMBL" id="KAG7166203.1"/>
    </source>
</evidence>
<evidence type="ECO:0000313" key="8">
    <source>
        <dbReference type="Proteomes" id="UP000747542"/>
    </source>
</evidence>
<dbReference type="SUPFAM" id="SSF143791">
    <property type="entry name" value="DUSP-like"/>
    <property type="match status" value="1"/>
</dbReference>
<dbReference type="GO" id="GO:0004843">
    <property type="term" value="F:cysteine-type deubiquitinase activity"/>
    <property type="evidence" value="ECO:0007669"/>
    <property type="project" value="UniProtKB-EC"/>
</dbReference>
<dbReference type="InterPro" id="IPR001394">
    <property type="entry name" value="Peptidase_C19_UCH"/>
</dbReference>
<keyword evidence="8" id="KW-1185">Reference proteome</keyword>
<feature type="domain" description="DUSP" evidence="6">
    <location>
        <begin position="19"/>
        <end position="123"/>
    </location>
</feature>
<evidence type="ECO:0000256" key="1">
    <source>
        <dbReference type="ARBA" id="ARBA00000707"/>
    </source>
</evidence>
<dbReference type="InterPro" id="IPR035927">
    <property type="entry name" value="DUSP-like_sf"/>
</dbReference>
<dbReference type="GO" id="GO:0016579">
    <property type="term" value="P:protein deubiquitination"/>
    <property type="evidence" value="ECO:0007669"/>
    <property type="project" value="InterPro"/>
</dbReference>
<evidence type="ECO:0000256" key="2">
    <source>
        <dbReference type="ARBA" id="ARBA00012759"/>
    </source>
</evidence>
<evidence type="ECO:0000259" key="6">
    <source>
        <dbReference type="PROSITE" id="PS51283"/>
    </source>
</evidence>
<keyword evidence="7" id="KW-0378">Hydrolase</keyword>
<dbReference type="Gene3D" id="3.90.70.10">
    <property type="entry name" value="Cysteine proteinases"/>
    <property type="match status" value="2"/>
</dbReference>
<feature type="compositionally biased region" description="Polar residues" evidence="3">
    <location>
        <begin position="948"/>
        <end position="957"/>
    </location>
</feature>
<feature type="domain" description="USP" evidence="5">
    <location>
        <begin position="322"/>
        <end position="913"/>
    </location>
</feature>
<proteinExistence type="predicted"/>
<dbReference type="InterPro" id="IPR006615">
    <property type="entry name" value="Pept_C19_DUSP"/>
</dbReference>
<gene>
    <name evidence="7" type="primary">Usp4-L</name>
    <name evidence="7" type="ORF">Hamer_G011024</name>
</gene>
<dbReference type="InterPro" id="IPR028889">
    <property type="entry name" value="USP"/>
</dbReference>
<evidence type="ECO:0000256" key="4">
    <source>
        <dbReference type="SAM" id="Phobius"/>
    </source>
</evidence>
<accession>A0A8J5K2A8</accession>
<dbReference type="Pfam" id="PF00443">
    <property type="entry name" value="UCH"/>
    <property type="match status" value="1"/>
</dbReference>
<keyword evidence="4" id="KW-0812">Transmembrane</keyword>
<dbReference type="InterPro" id="IPR050185">
    <property type="entry name" value="Ub_carboxyl-term_hydrolase"/>
</dbReference>
<evidence type="ECO:0000256" key="3">
    <source>
        <dbReference type="SAM" id="MobiDB-lite"/>
    </source>
</evidence>
<dbReference type="EC" id="3.4.19.12" evidence="2"/>
<comment type="caution">
    <text evidence="7">The sequence shown here is derived from an EMBL/GenBank/DDBJ whole genome shotgun (WGS) entry which is preliminary data.</text>
</comment>
<protein>
    <recommendedName>
        <fullName evidence="2">ubiquitinyl hydrolase 1</fullName>
        <ecNumber evidence="2">3.4.19.12</ecNumber>
    </recommendedName>
</protein>
<dbReference type="PROSITE" id="PS00973">
    <property type="entry name" value="USP_2"/>
    <property type="match status" value="1"/>
</dbReference>
<keyword evidence="4" id="KW-1133">Transmembrane helix</keyword>
<dbReference type="PROSITE" id="PS50235">
    <property type="entry name" value="USP_3"/>
    <property type="match status" value="1"/>
</dbReference>
<comment type="catalytic activity">
    <reaction evidence="1">
        <text>Thiol-dependent hydrolysis of ester, thioester, amide, peptide and isopeptide bonds formed by the C-terminal Gly of ubiquitin (a 76-residue protein attached to proteins as an intracellular targeting signal).</text>
        <dbReference type="EC" id="3.4.19.12"/>
    </reaction>
</comment>
<organism evidence="7 8">
    <name type="scientific">Homarus americanus</name>
    <name type="common">American lobster</name>
    <dbReference type="NCBI Taxonomy" id="6706"/>
    <lineage>
        <taxon>Eukaryota</taxon>
        <taxon>Metazoa</taxon>
        <taxon>Ecdysozoa</taxon>
        <taxon>Arthropoda</taxon>
        <taxon>Crustacea</taxon>
        <taxon>Multicrustacea</taxon>
        <taxon>Malacostraca</taxon>
        <taxon>Eumalacostraca</taxon>
        <taxon>Eucarida</taxon>
        <taxon>Decapoda</taxon>
        <taxon>Pleocyemata</taxon>
        <taxon>Astacidea</taxon>
        <taxon>Nephropoidea</taxon>
        <taxon>Nephropidae</taxon>
        <taxon>Homarus</taxon>
    </lineage>
</organism>